<dbReference type="GO" id="GO:0008564">
    <property type="term" value="F:protein-exporting ATPase activity"/>
    <property type="evidence" value="ECO:0007669"/>
    <property type="project" value="UniProtKB-EC"/>
</dbReference>
<keyword evidence="2" id="KW-0547">Nucleotide-binding</keyword>
<dbReference type="SUPFAM" id="SSF52540">
    <property type="entry name" value="P-loop containing nucleoside triphosphate hydrolases"/>
    <property type="match status" value="1"/>
</dbReference>
<dbReference type="SMART" id="SM00382">
    <property type="entry name" value="AAA"/>
    <property type="match status" value="1"/>
</dbReference>
<evidence type="ECO:0000313" key="7">
    <source>
        <dbReference type="EMBL" id="GGJ78759.1"/>
    </source>
</evidence>
<accession>A0A917PHE5</accession>
<reference evidence="7" key="1">
    <citation type="journal article" date="2014" name="Int. J. Syst. Evol. Microbiol.">
        <title>Complete genome sequence of Corynebacterium casei LMG S-19264T (=DSM 44701T), isolated from a smear-ripened cheese.</title>
        <authorList>
            <consortium name="US DOE Joint Genome Institute (JGI-PGF)"/>
            <person name="Walter F."/>
            <person name="Albersmeier A."/>
            <person name="Kalinowski J."/>
            <person name="Ruckert C."/>
        </authorList>
    </citation>
    <scope>NUCLEOTIDE SEQUENCE</scope>
    <source>
        <strain evidence="7">JCM 30078</strain>
    </source>
</reference>
<dbReference type="EMBL" id="BMPO01000001">
    <property type="protein sequence ID" value="GGJ78759.1"/>
    <property type="molecule type" value="Genomic_DNA"/>
</dbReference>
<evidence type="ECO:0000256" key="5">
    <source>
        <dbReference type="ARBA" id="ARBA00024382"/>
    </source>
</evidence>
<evidence type="ECO:0000259" key="6">
    <source>
        <dbReference type="SMART" id="SM00382"/>
    </source>
</evidence>
<name>A0A917PHE5_9PSED</name>
<dbReference type="InterPro" id="IPR040627">
    <property type="entry name" value="T3SS_ATPase_C"/>
</dbReference>
<dbReference type="PANTHER" id="PTHR15184">
    <property type="entry name" value="ATP SYNTHASE"/>
    <property type="match status" value="1"/>
</dbReference>
<keyword evidence="4" id="KW-1278">Translocase</keyword>
<evidence type="ECO:0000256" key="3">
    <source>
        <dbReference type="ARBA" id="ARBA00022840"/>
    </source>
</evidence>
<dbReference type="InterPro" id="IPR050053">
    <property type="entry name" value="ATPase_alpha/beta_chains"/>
</dbReference>
<feature type="domain" description="AAA+ ATPase" evidence="6">
    <location>
        <begin position="171"/>
        <end position="351"/>
    </location>
</feature>
<comment type="caution">
    <text evidence="7">The sequence shown here is derived from an EMBL/GenBank/DDBJ whole genome shotgun (WGS) entry which is preliminary data.</text>
</comment>
<evidence type="ECO:0000256" key="1">
    <source>
        <dbReference type="ARBA" id="ARBA00022448"/>
    </source>
</evidence>
<dbReference type="GO" id="GO:0005524">
    <property type="term" value="F:ATP binding"/>
    <property type="evidence" value="ECO:0007669"/>
    <property type="project" value="UniProtKB-KW"/>
</dbReference>
<dbReference type="InterPro" id="IPR000194">
    <property type="entry name" value="ATPase_F1/V1/A1_a/bsu_nucl-bd"/>
</dbReference>
<keyword evidence="1" id="KW-0813">Transport</keyword>
<keyword evidence="3" id="KW-0067">ATP-binding</keyword>
<evidence type="ECO:0000313" key="8">
    <source>
        <dbReference type="Proteomes" id="UP000635983"/>
    </source>
</evidence>
<dbReference type="InterPro" id="IPR020003">
    <property type="entry name" value="ATPase_a/bsu_AS"/>
</dbReference>
<dbReference type="RefSeq" id="WP_188981177.1">
    <property type="nucleotide sequence ID" value="NZ_BMPO01000001.1"/>
</dbReference>
<dbReference type="Pfam" id="PF00006">
    <property type="entry name" value="ATP-synt_ab"/>
    <property type="match status" value="1"/>
</dbReference>
<protein>
    <recommendedName>
        <fullName evidence="5">protein-secreting ATPase</fullName>
        <ecNumber evidence="5">7.4.2.8</ecNumber>
    </recommendedName>
</protein>
<dbReference type="Proteomes" id="UP000635983">
    <property type="component" value="Unassembled WGS sequence"/>
</dbReference>
<dbReference type="GO" id="GO:0046933">
    <property type="term" value="F:proton-transporting ATP synthase activity, rotational mechanism"/>
    <property type="evidence" value="ECO:0007669"/>
    <property type="project" value="TreeGrafter"/>
</dbReference>
<dbReference type="Gene3D" id="3.40.50.12240">
    <property type="match status" value="1"/>
</dbReference>
<organism evidence="7 8">
    <name type="scientific">Pseudomonas matsuisoli</name>
    <dbReference type="NCBI Taxonomy" id="1515666"/>
    <lineage>
        <taxon>Bacteria</taxon>
        <taxon>Pseudomonadati</taxon>
        <taxon>Pseudomonadota</taxon>
        <taxon>Gammaproteobacteria</taxon>
        <taxon>Pseudomonadales</taxon>
        <taxon>Pseudomonadaceae</taxon>
        <taxon>Pseudomonas</taxon>
    </lineage>
</organism>
<dbReference type="AlphaFoldDB" id="A0A917PHE5"/>
<proteinExistence type="predicted"/>
<gene>
    <name evidence="7" type="primary">hrcN</name>
    <name evidence="7" type="ORF">GCM10009304_00860</name>
</gene>
<dbReference type="EC" id="7.4.2.8" evidence="5"/>
<dbReference type="InterPro" id="IPR003593">
    <property type="entry name" value="AAA+_ATPase"/>
</dbReference>
<dbReference type="PANTHER" id="PTHR15184:SF9">
    <property type="entry name" value="SPI-1 TYPE 3 SECRETION SYSTEM ATPASE"/>
    <property type="match status" value="1"/>
</dbReference>
<evidence type="ECO:0000256" key="2">
    <source>
        <dbReference type="ARBA" id="ARBA00022741"/>
    </source>
</evidence>
<dbReference type="Pfam" id="PF18269">
    <property type="entry name" value="T3SS_ATPase_C"/>
    <property type="match status" value="1"/>
</dbReference>
<reference evidence="7" key="2">
    <citation type="submission" date="2020-09" db="EMBL/GenBank/DDBJ databases">
        <authorList>
            <person name="Sun Q."/>
            <person name="Ohkuma M."/>
        </authorList>
    </citation>
    <scope>NUCLEOTIDE SEQUENCE</scope>
    <source>
        <strain evidence="7">JCM 30078</strain>
    </source>
</reference>
<sequence length="482" mass="51955">MKEALIRFDEPQDPRVEQSSKPLLRVCGAVLQVDEDNGILQCRIQGTKPGDLCRVLRLAGEPLLAEVIGGDKGTTATLAAFRSVQGVKAGALVEALGVPHRIRASDALLGQTLDGYGLSLAGDGPGACAEPDIADALSVIKQTPLSIVRPPINKALPTGVRAIDGLLTLGEGQRMGLFAGPGCGKTTLMAEIARNVECDVIVFGLIGQHRSALCQFVDRELDDEQRSRTVLVCATAERSSSERARAAFTATALAEGYRAQGRRVLLLIDSLSNFVVAHEEGALASDPSQAEDELRLFMYDRLSSLIARAGLSSEGAITAIYTVSTEDPRHDPFNNALRSQLDGHVVLSPKLAAQGHYPAIDVLASLSHTSTSVTHASHVAASDGLRHLLTSYERIESMLRLGEYRPGVDSLTDLALYVRLHVETFLRQDLRVPESLSNTVDYLQRFTAHLSCEVSRLTRNVSLLRDSDQCRSNIPLDPTLRA</sequence>
<dbReference type="InterPro" id="IPR027417">
    <property type="entry name" value="P-loop_NTPase"/>
</dbReference>
<evidence type="ECO:0000256" key="4">
    <source>
        <dbReference type="ARBA" id="ARBA00022967"/>
    </source>
</evidence>
<dbReference type="PROSITE" id="PS00152">
    <property type="entry name" value="ATPASE_ALPHA_BETA"/>
    <property type="match status" value="1"/>
</dbReference>
<keyword evidence="8" id="KW-1185">Reference proteome</keyword>